<gene>
    <name evidence="2" type="ORF">FL622_11380</name>
</gene>
<reference evidence="2 3" key="1">
    <citation type="submission" date="2019-07" db="EMBL/GenBank/DDBJ databases">
        <title>Insights of Desulfuromonas acetexigens electromicrobiology.</title>
        <authorList>
            <person name="Katuri K."/>
            <person name="Sapireddy V."/>
            <person name="Shaw D.R."/>
            <person name="Saikaly P."/>
        </authorList>
    </citation>
    <scope>NUCLEOTIDE SEQUENCE [LARGE SCALE GENOMIC DNA]</scope>
    <source>
        <strain evidence="2 3">2873</strain>
    </source>
</reference>
<keyword evidence="1" id="KW-1133">Transmembrane helix</keyword>
<evidence type="ECO:0000313" key="3">
    <source>
        <dbReference type="Proteomes" id="UP000317155"/>
    </source>
</evidence>
<protein>
    <submittedName>
        <fullName evidence="2">Uncharacterized protein</fullName>
    </submittedName>
</protein>
<keyword evidence="1" id="KW-0472">Membrane</keyword>
<organism evidence="2 3">
    <name type="scientific">Trichloromonas acetexigens</name>
    <dbReference type="NCBI Taxonomy" id="38815"/>
    <lineage>
        <taxon>Bacteria</taxon>
        <taxon>Pseudomonadati</taxon>
        <taxon>Thermodesulfobacteriota</taxon>
        <taxon>Desulfuromonadia</taxon>
        <taxon>Desulfuromonadales</taxon>
        <taxon>Trichloromonadaceae</taxon>
        <taxon>Trichloromonas</taxon>
    </lineage>
</organism>
<evidence type="ECO:0000256" key="1">
    <source>
        <dbReference type="SAM" id="Phobius"/>
    </source>
</evidence>
<comment type="caution">
    <text evidence="2">The sequence shown here is derived from an EMBL/GenBank/DDBJ whole genome shotgun (WGS) entry which is preliminary data.</text>
</comment>
<dbReference type="RefSeq" id="WP_092058396.1">
    <property type="nucleotide sequence ID" value="NZ_FOJJ01000040.1"/>
</dbReference>
<feature type="transmembrane region" description="Helical" evidence="1">
    <location>
        <begin position="44"/>
        <end position="69"/>
    </location>
</feature>
<dbReference type="AlphaFoldDB" id="A0A550JAM9"/>
<sequence length="100" mass="11301">MAEFTTQEFYERLAGIRLRRKFLWSVFFSYIPVIWIALKIGGDGLAIGVGIFWLILASIGGVMVSFSLCPRCGNRFHMKGLSTSWGSHCVHCKLSLKERS</sequence>
<dbReference type="EMBL" id="VJVV01000008">
    <property type="protein sequence ID" value="TRO80231.1"/>
    <property type="molecule type" value="Genomic_DNA"/>
</dbReference>
<name>A0A550JAM9_9BACT</name>
<keyword evidence="1" id="KW-0812">Transmembrane</keyword>
<proteinExistence type="predicted"/>
<accession>A0A550JAM9</accession>
<dbReference type="OrthoDB" id="5396660at2"/>
<keyword evidence="3" id="KW-1185">Reference proteome</keyword>
<evidence type="ECO:0000313" key="2">
    <source>
        <dbReference type="EMBL" id="TRO80231.1"/>
    </source>
</evidence>
<dbReference type="Proteomes" id="UP000317155">
    <property type="component" value="Unassembled WGS sequence"/>
</dbReference>
<feature type="transmembrane region" description="Helical" evidence="1">
    <location>
        <begin position="21"/>
        <end position="38"/>
    </location>
</feature>